<reference evidence="1" key="1">
    <citation type="journal article" date="2022" name="Plant J.">
        <title>Strategies of tolerance reflected in two North American maple genomes.</title>
        <authorList>
            <person name="McEvoy S.L."/>
            <person name="Sezen U.U."/>
            <person name="Trouern-Trend A."/>
            <person name="McMahon S.M."/>
            <person name="Schaberg P.G."/>
            <person name="Yang J."/>
            <person name="Wegrzyn J.L."/>
            <person name="Swenson N.G."/>
        </authorList>
    </citation>
    <scope>NUCLEOTIDE SEQUENCE</scope>
    <source>
        <strain evidence="1">NS2018</strain>
    </source>
</reference>
<name>A0AA39VQ04_ACESA</name>
<dbReference type="EMBL" id="JAUESC010000381">
    <property type="protein sequence ID" value="KAK0588715.1"/>
    <property type="molecule type" value="Genomic_DNA"/>
</dbReference>
<gene>
    <name evidence="1" type="ORF">LWI29_004528</name>
</gene>
<proteinExistence type="predicted"/>
<protein>
    <submittedName>
        <fullName evidence="1">Uncharacterized protein</fullName>
    </submittedName>
</protein>
<dbReference type="Proteomes" id="UP001168877">
    <property type="component" value="Unassembled WGS sequence"/>
</dbReference>
<keyword evidence="2" id="KW-1185">Reference proteome</keyword>
<organism evidence="1 2">
    <name type="scientific">Acer saccharum</name>
    <name type="common">Sugar maple</name>
    <dbReference type="NCBI Taxonomy" id="4024"/>
    <lineage>
        <taxon>Eukaryota</taxon>
        <taxon>Viridiplantae</taxon>
        <taxon>Streptophyta</taxon>
        <taxon>Embryophyta</taxon>
        <taxon>Tracheophyta</taxon>
        <taxon>Spermatophyta</taxon>
        <taxon>Magnoliopsida</taxon>
        <taxon>eudicotyledons</taxon>
        <taxon>Gunneridae</taxon>
        <taxon>Pentapetalae</taxon>
        <taxon>rosids</taxon>
        <taxon>malvids</taxon>
        <taxon>Sapindales</taxon>
        <taxon>Sapindaceae</taxon>
        <taxon>Hippocastanoideae</taxon>
        <taxon>Acereae</taxon>
        <taxon>Acer</taxon>
    </lineage>
</organism>
<evidence type="ECO:0000313" key="1">
    <source>
        <dbReference type="EMBL" id="KAK0588715.1"/>
    </source>
</evidence>
<comment type="caution">
    <text evidence="1">The sequence shown here is derived from an EMBL/GenBank/DDBJ whole genome shotgun (WGS) entry which is preliminary data.</text>
</comment>
<reference evidence="1" key="2">
    <citation type="submission" date="2023-06" db="EMBL/GenBank/DDBJ databases">
        <authorList>
            <person name="Swenson N.G."/>
            <person name="Wegrzyn J.L."/>
            <person name="Mcevoy S.L."/>
        </authorList>
    </citation>
    <scope>NUCLEOTIDE SEQUENCE</scope>
    <source>
        <strain evidence="1">NS2018</strain>
        <tissue evidence="1">Leaf</tissue>
    </source>
</reference>
<sequence length="152" mass="15916">MASPSILGIVENPMVLEATLCSSFPIFVLICGVRSVSSNGGLRLGNVLPALCDISVYSLLPCEASPPPSIVVSSGGPIMESLSSLLLREVSPPPSVVIYSGSLVMESLSSSDPSKSVEQTFWEHEINSYQVVQSDSSLTDSQAKLGFVTVAP</sequence>
<evidence type="ECO:0000313" key="2">
    <source>
        <dbReference type="Proteomes" id="UP001168877"/>
    </source>
</evidence>
<accession>A0AA39VQ04</accession>
<dbReference type="AlphaFoldDB" id="A0AA39VQ04"/>